<keyword evidence="3" id="KW-1185">Reference proteome</keyword>
<dbReference type="PaxDb" id="3880-AES95371"/>
<accession>G7K2K8</accession>
<reference evidence="2" key="3">
    <citation type="submission" date="2015-04" db="UniProtKB">
        <authorList>
            <consortium name="EnsemblPlants"/>
        </authorList>
    </citation>
    <scope>IDENTIFICATION</scope>
    <source>
        <strain evidence="2">cv. Jemalong A17</strain>
    </source>
</reference>
<proteinExistence type="predicted"/>
<dbReference type="Proteomes" id="UP000002051">
    <property type="component" value="Chromosome 5"/>
</dbReference>
<dbReference type="EMBL" id="CM001221">
    <property type="protein sequence ID" value="AES95371.1"/>
    <property type="molecule type" value="Genomic_DNA"/>
</dbReference>
<organism evidence="1 3">
    <name type="scientific">Medicago truncatula</name>
    <name type="common">Barrel medic</name>
    <name type="synonym">Medicago tribuloides</name>
    <dbReference type="NCBI Taxonomy" id="3880"/>
    <lineage>
        <taxon>Eukaryota</taxon>
        <taxon>Viridiplantae</taxon>
        <taxon>Streptophyta</taxon>
        <taxon>Embryophyta</taxon>
        <taxon>Tracheophyta</taxon>
        <taxon>Spermatophyta</taxon>
        <taxon>Magnoliopsida</taxon>
        <taxon>eudicotyledons</taxon>
        <taxon>Gunneridae</taxon>
        <taxon>Pentapetalae</taxon>
        <taxon>rosids</taxon>
        <taxon>fabids</taxon>
        <taxon>Fabales</taxon>
        <taxon>Fabaceae</taxon>
        <taxon>Papilionoideae</taxon>
        <taxon>50 kb inversion clade</taxon>
        <taxon>NPAAA clade</taxon>
        <taxon>Hologalegina</taxon>
        <taxon>IRL clade</taxon>
        <taxon>Trifolieae</taxon>
        <taxon>Medicago</taxon>
    </lineage>
</organism>
<name>G7K2K8_MEDTR</name>
<dbReference type="AlphaFoldDB" id="G7K2K8"/>
<reference evidence="1 3" key="1">
    <citation type="journal article" date="2011" name="Nature">
        <title>The Medicago genome provides insight into the evolution of rhizobial symbioses.</title>
        <authorList>
            <person name="Young N.D."/>
            <person name="Debelle F."/>
            <person name="Oldroyd G.E."/>
            <person name="Geurts R."/>
            <person name="Cannon S.B."/>
            <person name="Udvardi M.K."/>
            <person name="Benedito V.A."/>
            <person name="Mayer K.F."/>
            <person name="Gouzy J."/>
            <person name="Schoof H."/>
            <person name="Van de Peer Y."/>
            <person name="Proost S."/>
            <person name="Cook D.R."/>
            <person name="Meyers B.C."/>
            <person name="Spannagl M."/>
            <person name="Cheung F."/>
            <person name="De Mita S."/>
            <person name="Krishnakumar V."/>
            <person name="Gundlach H."/>
            <person name="Zhou S."/>
            <person name="Mudge J."/>
            <person name="Bharti A.K."/>
            <person name="Murray J.D."/>
            <person name="Naoumkina M.A."/>
            <person name="Rosen B."/>
            <person name="Silverstein K.A."/>
            <person name="Tang H."/>
            <person name="Rombauts S."/>
            <person name="Zhao P.X."/>
            <person name="Zhou P."/>
            <person name="Barbe V."/>
            <person name="Bardou P."/>
            <person name="Bechner M."/>
            <person name="Bellec A."/>
            <person name="Berger A."/>
            <person name="Berges H."/>
            <person name="Bidwell S."/>
            <person name="Bisseling T."/>
            <person name="Choisne N."/>
            <person name="Couloux A."/>
            <person name="Denny R."/>
            <person name="Deshpande S."/>
            <person name="Dai X."/>
            <person name="Doyle J.J."/>
            <person name="Dudez A.M."/>
            <person name="Farmer A.D."/>
            <person name="Fouteau S."/>
            <person name="Franken C."/>
            <person name="Gibelin C."/>
            <person name="Gish J."/>
            <person name="Goldstein S."/>
            <person name="Gonzalez A.J."/>
            <person name="Green P.J."/>
            <person name="Hallab A."/>
            <person name="Hartog M."/>
            <person name="Hua A."/>
            <person name="Humphray S.J."/>
            <person name="Jeong D.H."/>
            <person name="Jing Y."/>
            <person name="Jocker A."/>
            <person name="Kenton S.M."/>
            <person name="Kim D.J."/>
            <person name="Klee K."/>
            <person name="Lai H."/>
            <person name="Lang C."/>
            <person name="Lin S."/>
            <person name="Macmil S.L."/>
            <person name="Magdelenat G."/>
            <person name="Matthews L."/>
            <person name="McCorrison J."/>
            <person name="Monaghan E.L."/>
            <person name="Mun J.H."/>
            <person name="Najar F.Z."/>
            <person name="Nicholson C."/>
            <person name="Noirot C."/>
            <person name="O'Bleness M."/>
            <person name="Paule C.R."/>
            <person name="Poulain J."/>
            <person name="Prion F."/>
            <person name="Qin B."/>
            <person name="Qu C."/>
            <person name="Retzel E.F."/>
            <person name="Riddle C."/>
            <person name="Sallet E."/>
            <person name="Samain S."/>
            <person name="Samson N."/>
            <person name="Sanders I."/>
            <person name="Saurat O."/>
            <person name="Scarpelli C."/>
            <person name="Schiex T."/>
            <person name="Segurens B."/>
            <person name="Severin A.J."/>
            <person name="Sherrier D.J."/>
            <person name="Shi R."/>
            <person name="Sims S."/>
            <person name="Singer S.R."/>
            <person name="Sinharoy S."/>
            <person name="Sterck L."/>
            <person name="Viollet A."/>
            <person name="Wang B.B."/>
            <person name="Wang K."/>
            <person name="Wang M."/>
            <person name="Wang X."/>
            <person name="Warfsmann J."/>
            <person name="Weissenbach J."/>
            <person name="White D.D."/>
            <person name="White J.D."/>
            <person name="Wiley G.B."/>
            <person name="Wincker P."/>
            <person name="Xing Y."/>
            <person name="Yang L."/>
            <person name="Yao Z."/>
            <person name="Ying F."/>
            <person name="Zhai J."/>
            <person name="Zhou L."/>
            <person name="Zuber A."/>
            <person name="Denarie J."/>
            <person name="Dixon R.A."/>
            <person name="May G.D."/>
            <person name="Schwartz D.C."/>
            <person name="Rogers J."/>
            <person name="Quetier F."/>
            <person name="Town C.D."/>
            <person name="Roe B.A."/>
        </authorList>
    </citation>
    <scope>NUCLEOTIDE SEQUENCE [LARGE SCALE GENOMIC DNA]</scope>
    <source>
        <strain evidence="1">A17</strain>
        <strain evidence="2 3">cv. Jemalong A17</strain>
    </source>
</reference>
<protein>
    <submittedName>
        <fullName evidence="1 2">Uncharacterized protein</fullName>
    </submittedName>
</protein>
<evidence type="ECO:0000313" key="3">
    <source>
        <dbReference type="Proteomes" id="UP000002051"/>
    </source>
</evidence>
<evidence type="ECO:0000313" key="2">
    <source>
        <dbReference type="EnsemblPlants" id="AES95371"/>
    </source>
</evidence>
<evidence type="ECO:0000313" key="1">
    <source>
        <dbReference type="EMBL" id="AES95371.1"/>
    </source>
</evidence>
<sequence>MPRGAFLYVDLGACDARADRARGSCCTRREKEKWIKAVTRGLLRLREYVCEEAMFTDASCHTNY</sequence>
<gene>
    <name evidence="1" type="ordered locus">MTR_5g024750</name>
</gene>
<reference evidence="1 3" key="2">
    <citation type="journal article" date="2014" name="BMC Genomics">
        <title>An improved genome release (version Mt4.0) for the model legume Medicago truncatula.</title>
        <authorList>
            <person name="Tang H."/>
            <person name="Krishnakumar V."/>
            <person name="Bidwell S."/>
            <person name="Rosen B."/>
            <person name="Chan A."/>
            <person name="Zhou S."/>
            <person name="Gentzbittel L."/>
            <person name="Childs K.L."/>
            <person name="Yandell M."/>
            <person name="Gundlach H."/>
            <person name="Mayer K.F."/>
            <person name="Schwartz D.C."/>
            <person name="Town C.D."/>
        </authorList>
    </citation>
    <scope>GENOME REANNOTATION</scope>
    <source>
        <strain evidence="2 3">cv. Jemalong A17</strain>
    </source>
</reference>
<dbReference type="HOGENOM" id="CLU_2871022_0_0_1"/>
<dbReference type="EnsemblPlants" id="AES95371">
    <property type="protein sequence ID" value="AES95371"/>
    <property type="gene ID" value="MTR_5g024750"/>
</dbReference>